<reference evidence="10 11" key="1">
    <citation type="journal article" date="2015" name="Nature">
        <title>rRNA introns, odd ribosomes, and small enigmatic genomes across a large radiation of phyla.</title>
        <authorList>
            <person name="Brown C.T."/>
            <person name="Hug L.A."/>
            <person name="Thomas B.C."/>
            <person name="Sharon I."/>
            <person name="Castelle C.J."/>
            <person name="Singh A."/>
            <person name="Wilkins M.J."/>
            <person name="Williams K.H."/>
            <person name="Banfield J.F."/>
        </authorList>
    </citation>
    <scope>NUCLEOTIDE SEQUENCE [LARGE SCALE GENOMIC DNA]</scope>
</reference>
<evidence type="ECO:0000256" key="4">
    <source>
        <dbReference type="ARBA" id="ARBA00022679"/>
    </source>
</evidence>
<evidence type="ECO:0000256" key="8">
    <source>
        <dbReference type="ARBA" id="ARBA00049244"/>
    </source>
</evidence>
<evidence type="ECO:0000313" key="11">
    <source>
        <dbReference type="Proteomes" id="UP000034706"/>
    </source>
</evidence>
<feature type="domain" description="Polymerase/histidinol phosphatase N-terminal" evidence="9">
    <location>
        <begin position="4"/>
        <end position="71"/>
    </location>
</feature>
<dbReference type="Pfam" id="PF02811">
    <property type="entry name" value="PHP"/>
    <property type="match status" value="1"/>
</dbReference>
<dbReference type="Proteomes" id="UP000034706">
    <property type="component" value="Unassembled WGS sequence"/>
</dbReference>
<evidence type="ECO:0000256" key="6">
    <source>
        <dbReference type="ARBA" id="ARBA00022705"/>
    </source>
</evidence>
<dbReference type="InterPro" id="IPR004805">
    <property type="entry name" value="DnaE2/DnaE/PolC"/>
</dbReference>
<dbReference type="AlphaFoldDB" id="A0A0G0P443"/>
<comment type="catalytic activity">
    <reaction evidence="8">
        <text>DNA(n) + a 2'-deoxyribonucleoside 5'-triphosphate = DNA(n+1) + diphosphate</text>
        <dbReference type="Rhea" id="RHEA:22508"/>
        <dbReference type="Rhea" id="RHEA-COMP:17339"/>
        <dbReference type="Rhea" id="RHEA-COMP:17340"/>
        <dbReference type="ChEBI" id="CHEBI:33019"/>
        <dbReference type="ChEBI" id="CHEBI:61560"/>
        <dbReference type="ChEBI" id="CHEBI:173112"/>
        <dbReference type="EC" id="2.7.7.7"/>
    </reaction>
</comment>
<dbReference type="Gene3D" id="1.10.10.1600">
    <property type="entry name" value="Bacterial DNA polymerase III alpha subunit, thumb domain"/>
    <property type="match status" value="1"/>
</dbReference>
<dbReference type="PATRIC" id="fig|1618611.3.peg.63"/>
<proteinExistence type="predicted"/>
<dbReference type="CDD" id="cd12113">
    <property type="entry name" value="PHP_PolIIIA_DnaE3"/>
    <property type="match status" value="1"/>
</dbReference>
<dbReference type="SMART" id="SM00481">
    <property type="entry name" value="POLIIIAc"/>
    <property type="match status" value="1"/>
</dbReference>
<name>A0A0G0P443_9BACT</name>
<dbReference type="Gene3D" id="1.10.150.870">
    <property type="match status" value="1"/>
</dbReference>
<dbReference type="InterPro" id="IPR004365">
    <property type="entry name" value="NA-bd_OB_tRNA"/>
</dbReference>
<dbReference type="SUPFAM" id="SSF89550">
    <property type="entry name" value="PHP domain-like"/>
    <property type="match status" value="1"/>
</dbReference>
<dbReference type="InterPro" id="IPR004013">
    <property type="entry name" value="PHP_dom"/>
</dbReference>
<dbReference type="InterPro" id="IPR003141">
    <property type="entry name" value="Pol/His_phosphatase_N"/>
</dbReference>
<evidence type="ECO:0000256" key="2">
    <source>
        <dbReference type="ARBA" id="ARBA00012417"/>
    </source>
</evidence>
<protein>
    <recommendedName>
        <fullName evidence="3">DNA polymerase III subunit alpha</fullName>
        <ecNumber evidence="2">2.7.7.7</ecNumber>
    </recommendedName>
</protein>
<sequence length="1064" mass="119254">MPFTHLHVHSHYSLLDGLAKIDDLIAKTKELGMDSLALTDHGALYGAVEFFQKAKKAGIKPIIGCEIYVASGSMNNKTSAPDNKRYHLTVLVKNKTGYKNLVKLITKAHLDGFYYKPRVDKNLLRQHADGLICLSGCRNSEISHFLTINQLENAKTAVLEYQNIFGKDNFFVELQPHFFSDNKNPDIFLKTADLAKKLKIPLAATNDVHYISKEDEYYHDVLLAVGTGNKISDANRLSVKGSNLSLKSAEEMAEFFKDFPEAIENTAKISDAVDFEFELGKTQFPHFELPENETAENYLEKLAILGLQKRFGYKSLKEAPEELSSRFNFEIEVIKRTGFASYILIVWDIVNWAKSKGIAVGPGRGSAAGSLISYLIGITNIDPIKYALLFERFLNPDRIAPPDIDLDFADHRRNEVLDYISQKYGKDRVAQIITFGTMAARAAIRDAGRALGFGYGFCDKIAKMVPFGPGVTLEKAAGNVAELKQAIDTDPQARQLIQTARKLEGVARHASTHACGIVITKNPIIDYMPLQWAHSSKGEEEALVTQYEMRSVEALGLLKMDILGLRNLTIIEKALNLIEKNYGEKLDIYSIPIDDPEVFELLQRANTTGVFQLESNGMRRYLKELKPTEIEDIIVMIAAFRPGPMEFIPAYIARKNGKEKVTYLHPGLEPILKSTQGVAIYQEQVLRIANQLAGFTLSEADILRKAVGKKIKKLLDEQSEKFIKGLISNGINNVTAEKIWHFIEPFARYGFNRSHAACYALISYQTAYLKTKYPAEFMTALLNAESFDLDRVAVIINEAKRMGIEILPPSVNESLEDFTLIKGEGVKIRFGLSAIKNLSTNAIESIIKEREISGAFLDISDFIKRVLAKDLNKKSLEALIKCGAFDTFNERRKLLINIEELLRYSKDLGKNNNSSQIGLFDSYSNLAPLKLISATPAAKKEKLAWEKELLGLYISEHPTSEYKELMEKKSLLIGKIKPSLIGQKIAVGGLISSVQKHVTKNGRLMLFTKLEDWANKIEVVVFPDLLEKNLEIWAEDNMLVVQGRVDNYGGNLKIICDAVKELKI</sequence>
<dbReference type="InterPro" id="IPR011708">
    <property type="entry name" value="DNA_pol3_alpha_NTPase_dom"/>
</dbReference>
<dbReference type="EC" id="2.7.7.7" evidence="2"/>
<evidence type="ECO:0000313" key="10">
    <source>
        <dbReference type="EMBL" id="KKQ92899.1"/>
    </source>
</evidence>
<organism evidence="10 11">
    <name type="scientific">Candidatus Azambacteria bacterium GW2011_GWA2_39_10</name>
    <dbReference type="NCBI Taxonomy" id="1618611"/>
    <lineage>
        <taxon>Bacteria</taxon>
        <taxon>Candidatus Azamiibacteriota</taxon>
    </lineage>
</organism>
<keyword evidence="5" id="KW-0548">Nucleotidyltransferase</keyword>
<dbReference type="GO" id="GO:0005737">
    <property type="term" value="C:cytoplasm"/>
    <property type="evidence" value="ECO:0007669"/>
    <property type="project" value="UniProtKB-SubCell"/>
</dbReference>
<dbReference type="InterPro" id="IPR016195">
    <property type="entry name" value="Pol/histidinol_Pase-like"/>
</dbReference>
<dbReference type="PANTHER" id="PTHR32294">
    <property type="entry name" value="DNA POLYMERASE III SUBUNIT ALPHA"/>
    <property type="match status" value="1"/>
</dbReference>
<dbReference type="Gene3D" id="3.20.20.140">
    <property type="entry name" value="Metal-dependent hydrolases"/>
    <property type="match status" value="1"/>
</dbReference>
<dbReference type="CDD" id="cd04485">
    <property type="entry name" value="DnaE_OBF"/>
    <property type="match status" value="1"/>
</dbReference>
<dbReference type="EMBL" id="LBVT01000003">
    <property type="protein sequence ID" value="KKQ92899.1"/>
    <property type="molecule type" value="Genomic_DNA"/>
</dbReference>
<comment type="subcellular location">
    <subcellularLocation>
        <location evidence="1">Cytoplasm</location>
    </subcellularLocation>
</comment>
<keyword evidence="6" id="KW-0235">DNA replication</keyword>
<dbReference type="GO" id="GO:0003676">
    <property type="term" value="F:nucleic acid binding"/>
    <property type="evidence" value="ECO:0007669"/>
    <property type="project" value="InterPro"/>
</dbReference>
<dbReference type="PANTHER" id="PTHR32294:SF0">
    <property type="entry name" value="DNA POLYMERASE III SUBUNIT ALPHA"/>
    <property type="match status" value="1"/>
</dbReference>
<keyword evidence="4" id="KW-0808">Transferase</keyword>
<dbReference type="GO" id="GO:0008408">
    <property type="term" value="F:3'-5' exonuclease activity"/>
    <property type="evidence" value="ECO:0007669"/>
    <property type="project" value="InterPro"/>
</dbReference>
<dbReference type="Pfam" id="PF14579">
    <property type="entry name" value="HHH_6"/>
    <property type="match status" value="1"/>
</dbReference>
<dbReference type="NCBIfam" id="NF004226">
    <property type="entry name" value="PRK05673.1"/>
    <property type="match status" value="1"/>
</dbReference>
<dbReference type="NCBIfam" id="NF005298">
    <property type="entry name" value="PRK06826.1"/>
    <property type="match status" value="1"/>
</dbReference>
<comment type="caution">
    <text evidence="10">The sequence shown here is derived from an EMBL/GenBank/DDBJ whole genome shotgun (WGS) entry which is preliminary data.</text>
</comment>
<evidence type="ECO:0000259" key="9">
    <source>
        <dbReference type="SMART" id="SM00481"/>
    </source>
</evidence>
<dbReference type="NCBIfam" id="TIGR00594">
    <property type="entry name" value="polc"/>
    <property type="match status" value="1"/>
</dbReference>
<gene>
    <name evidence="10" type="ORF">UT16_C0003G0007</name>
</gene>
<evidence type="ECO:0000256" key="5">
    <source>
        <dbReference type="ARBA" id="ARBA00022695"/>
    </source>
</evidence>
<dbReference type="Pfam" id="PF01336">
    <property type="entry name" value="tRNA_anti-codon"/>
    <property type="match status" value="1"/>
</dbReference>
<dbReference type="InterPro" id="IPR029460">
    <property type="entry name" value="DNAPol_HHH"/>
</dbReference>
<dbReference type="InterPro" id="IPR040982">
    <property type="entry name" value="DNA_pol3_finger"/>
</dbReference>
<dbReference type="Pfam" id="PF17657">
    <property type="entry name" value="DNA_pol3_finger"/>
    <property type="match status" value="1"/>
</dbReference>
<evidence type="ECO:0000256" key="3">
    <source>
        <dbReference type="ARBA" id="ARBA00019114"/>
    </source>
</evidence>
<dbReference type="GO" id="GO:0006260">
    <property type="term" value="P:DNA replication"/>
    <property type="evidence" value="ECO:0007669"/>
    <property type="project" value="UniProtKB-KW"/>
</dbReference>
<accession>A0A0G0P443</accession>
<evidence type="ECO:0000256" key="1">
    <source>
        <dbReference type="ARBA" id="ARBA00004496"/>
    </source>
</evidence>
<keyword evidence="7" id="KW-0239">DNA-directed DNA polymerase</keyword>
<evidence type="ECO:0000256" key="7">
    <source>
        <dbReference type="ARBA" id="ARBA00022932"/>
    </source>
</evidence>
<dbReference type="InterPro" id="IPR041931">
    <property type="entry name" value="DNA_pol3_alpha_thumb_dom"/>
</dbReference>
<dbReference type="Pfam" id="PF07733">
    <property type="entry name" value="DNA_pol3_alpha"/>
    <property type="match status" value="1"/>
</dbReference>
<dbReference type="GO" id="GO:0003887">
    <property type="term" value="F:DNA-directed DNA polymerase activity"/>
    <property type="evidence" value="ECO:0007669"/>
    <property type="project" value="UniProtKB-KW"/>
</dbReference>